<reference evidence="10 11" key="1">
    <citation type="submission" date="2020-08" db="EMBL/GenBank/DDBJ databases">
        <title>Genomic Encyclopedia of Type Strains, Phase IV (KMG-IV): sequencing the most valuable type-strain genomes for metagenomic binning, comparative biology and taxonomic classification.</title>
        <authorList>
            <person name="Goeker M."/>
        </authorList>
    </citation>
    <scope>NUCLEOTIDE SEQUENCE [LARGE SCALE GENOMIC DNA]</scope>
    <source>
        <strain evidence="10 11">YC6886</strain>
    </source>
</reference>
<dbReference type="PANTHER" id="PTHR30489">
    <property type="entry name" value="LIPOPROTEIN-RELEASING SYSTEM TRANSMEMBRANE PROTEIN LOLE"/>
    <property type="match status" value="1"/>
</dbReference>
<dbReference type="Pfam" id="PF02687">
    <property type="entry name" value="FtsX"/>
    <property type="match status" value="1"/>
</dbReference>
<dbReference type="RefSeq" id="WP_184015187.1">
    <property type="nucleotide sequence ID" value="NZ_JACHFD010000001.1"/>
</dbReference>
<dbReference type="InterPro" id="IPR025857">
    <property type="entry name" value="MacB_PCD"/>
</dbReference>
<evidence type="ECO:0000256" key="1">
    <source>
        <dbReference type="ARBA" id="ARBA00004651"/>
    </source>
</evidence>
<evidence type="ECO:0000256" key="5">
    <source>
        <dbReference type="ARBA" id="ARBA00022989"/>
    </source>
</evidence>
<keyword evidence="4 7" id="KW-0812">Transmembrane</keyword>
<keyword evidence="5 7" id="KW-1133">Transmembrane helix</keyword>
<evidence type="ECO:0000256" key="6">
    <source>
        <dbReference type="ARBA" id="ARBA00023136"/>
    </source>
</evidence>
<comment type="subcellular location">
    <subcellularLocation>
        <location evidence="1">Cell membrane</location>
        <topology evidence="1">Multi-pass membrane protein</topology>
    </subcellularLocation>
</comment>
<keyword evidence="11" id="KW-1185">Reference proteome</keyword>
<name>A0A840V853_9BACT</name>
<keyword evidence="3" id="KW-1003">Cell membrane</keyword>
<feature type="domain" description="ABC3 transporter permease C-terminal" evidence="8">
    <location>
        <begin position="402"/>
        <end position="532"/>
    </location>
</feature>
<comment type="similarity">
    <text evidence="2">Belongs to the ABC-4 integral membrane protein family. LolC/E subfamily.</text>
</comment>
<comment type="caution">
    <text evidence="10">The sequence shown here is derived from an EMBL/GenBank/DDBJ whole genome shotgun (WGS) entry which is preliminary data.</text>
</comment>
<protein>
    <submittedName>
        <fullName evidence="10">Lipoprotein-releasing system permease protein</fullName>
    </submittedName>
</protein>
<organism evidence="10 11">
    <name type="scientific">Haloferula luteola</name>
    <dbReference type="NCBI Taxonomy" id="595692"/>
    <lineage>
        <taxon>Bacteria</taxon>
        <taxon>Pseudomonadati</taxon>
        <taxon>Verrucomicrobiota</taxon>
        <taxon>Verrucomicrobiia</taxon>
        <taxon>Verrucomicrobiales</taxon>
        <taxon>Verrucomicrobiaceae</taxon>
        <taxon>Haloferula</taxon>
    </lineage>
</organism>
<proteinExistence type="inferred from homology"/>
<feature type="domain" description="MacB-like periplasmic core" evidence="9">
    <location>
        <begin position="27"/>
        <end position="174"/>
    </location>
</feature>
<gene>
    <name evidence="10" type="ORF">HNR46_000351</name>
</gene>
<evidence type="ECO:0000256" key="2">
    <source>
        <dbReference type="ARBA" id="ARBA00005236"/>
    </source>
</evidence>
<feature type="transmembrane region" description="Helical" evidence="7">
    <location>
        <begin position="507"/>
        <end position="529"/>
    </location>
</feature>
<evidence type="ECO:0000256" key="3">
    <source>
        <dbReference type="ARBA" id="ARBA00022475"/>
    </source>
</evidence>
<dbReference type="InterPro" id="IPR051447">
    <property type="entry name" value="Lipoprotein-release_system"/>
</dbReference>
<dbReference type="GO" id="GO:0098797">
    <property type="term" value="C:plasma membrane protein complex"/>
    <property type="evidence" value="ECO:0007669"/>
    <property type="project" value="TreeGrafter"/>
</dbReference>
<dbReference type="EMBL" id="JACHFD010000001">
    <property type="protein sequence ID" value="MBB5350130.1"/>
    <property type="molecule type" value="Genomic_DNA"/>
</dbReference>
<evidence type="ECO:0000256" key="7">
    <source>
        <dbReference type="SAM" id="Phobius"/>
    </source>
</evidence>
<dbReference type="InterPro" id="IPR003838">
    <property type="entry name" value="ABC3_permease_C"/>
</dbReference>
<feature type="transmembrane region" description="Helical" evidence="7">
    <location>
        <begin position="398"/>
        <end position="422"/>
    </location>
</feature>
<dbReference type="PANTHER" id="PTHR30489:SF0">
    <property type="entry name" value="LIPOPROTEIN-RELEASING SYSTEM TRANSMEMBRANE PROTEIN LOLE"/>
    <property type="match status" value="1"/>
</dbReference>
<accession>A0A840V853</accession>
<feature type="transmembrane region" description="Helical" evidence="7">
    <location>
        <begin position="21"/>
        <end position="47"/>
    </location>
</feature>
<keyword evidence="6 7" id="KW-0472">Membrane</keyword>
<dbReference type="AlphaFoldDB" id="A0A840V853"/>
<dbReference type="Pfam" id="PF12704">
    <property type="entry name" value="MacB_PCD"/>
    <property type="match status" value="1"/>
</dbReference>
<evidence type="ECO:0000313" key="11">
    <source>
        <dbReference type="Proteomes" id="UP000557717"/>
    </source>
</evidence>
<keyword evidence="10" id="KW-0449">Lipoprotein</keyword>
<evidence type="ECO:0000259" key="8">
    <source>
        <dbReference type="Pfam" id="PF02687"/>
    </source>
</evidence>
<evidence type="ECO:0000259" key="9">
    <source>
        <dbReference type="Pfam" id="PF12704"/>
    </source>
</evidence>
<sequence length="541" mass="59731">MARRSFSFMLAWRYLNPRRAMLSVVAMISVIGVMLGVLALVVVMSVYSGMEREVKNRFLGFIPHIRLEYAPGGLYQGLADWRTMAKEVEQFDGVAEAGPVVQDSMMMDVEGRRLYGTFQGIDTESEAAVQGLKAMLDLDAYPESSADMGIDDRVVISSRIAGQFGIGVGDSINLLTMRNLEEVERVFGKTKEPPLREAYAQQLEEIRTRVDASWKVTAEGSQLSTDDWNAISEPLVEMLNSGPREAEEEVVYNALTLLDAADNDEANRVQKLGADSPAQFLKILDELKTTDVEKMDAAALKNIEQFVLPKEAVVVGVYATSQMAMTPDVFMPLHLAQELAGLGDQVQGIGIRLNDPYQAREVSQRLADGIQEPGWYLQPWMDVEVMKNFSVLIEQQRIMMYFVLSFIVLVSAFSMTAVMFTVTIQKRREIGVMKALGAAPGQIIRVFVYQGMVLGAFGAVIGIAVGLLVIQVREQLQMVLRGIGFDPFRADLTGFTTLPAHVNPSEVVVIGLVAFLLCAMAAWLPAFFASRSDAARSLRNL</sequence>
<feature type="transmembrane region" description="Helical" evidence="7">
    <location>
        <begin position="443"/>
        <end position="470"/>
    </location>
</feature>
<dbReference type="Proteomes" id="UP000557717">
    <property type="component" value="Unassembled WGS sequence"/>
</dbReference>
<evidence type="ECO:0000313" key="10">
    <source>
        <dbReference type="EMBL" id="MBB5350130.1"/>
    </source>
</evidence>
<dbReference type="GO" id="GO:0044874">
    <property type="term" value="P:lipoprotein localization to outer membrane"/>
    <property type="evidence" value="ECO:0007669"/>
    <property type="project" value="TreeGrafter"/>
</dbReference>
<evidence type="ECO:0000256" key="4">
    <source>
        <dbReference type="ARBA" id="ARBA00022692"/>
    </source>
</evidence>